<reference evidence="2" key="1">
    <citation type="submission" date="2018-08" db="EMBL/GenBank/DDBJ databases">
        <authorList>
            <person name="Chevrot R."/>
        </authorList>
    </citation>
    <scope>NUCLEOTIDE SEQUENCE [LARGE SCALE GENOMIC DNA]</scope>
</reference>
<protein>
    <submittedName>
        <fullName evidence="1">Uncharacterized protein</fullName>
    </submittedName>
</protein>
<dbReference type="EMBL" id="LS992241">
    <property type="protein sequence ID" value="SYX86691.1"/>
    <property type="molecule type" value="Genomic_DNA"/>
</dbReference>
<sequence length="80" mass="9448">MGAMDMVSLITNLWFPVELVLEHILQTIGGKFNNLEETIKKTNSCDRKIRHKLTRKSLFVKIEQTFLSLRLYFSECRFLI</sequence>
<gene>
    <name evidence="1" type="ORF">PBLR_15117</name>
</gene>
<evidence type="ECO:0000313" key="2">
    <source>
        <dbReference type="Proteomes" id="UP000304148"/>
    </source>
</evidence>
<proteinExistence type="predicted"/>
<evidence type="ECO:0000313" key="1">
    <source>
        <dbReference type="EMBL" id="SYX86691.1"/>
    </source>
</evidence>
<dbReference type="AlphaFoldDB" id="A0A383RJ38"/>
<name>A0A383RJ38_PAEAL</name>
<accession>A0A383RJ38</accession>
<organism evidence="1 2">
    <name type="scientific">Paenibacillus alvei</name>
    <name type="common">Bacillus alvei</name>
    <dbReference type="NCBI Taxonomy" id="44250"/>
    <lineage>
        <taxon>Bacteria</taxon>
        <taxon>Bacillati</taxon>
        <taxon>Bacillota</taxon>
        <taxon>Bacilli</taxon>
        <taxon>Bacillales</taxon>
        <taxon>Paenibacillaceae</taxon>
        <taxon>Paenibacillus</taxon>
    </lineage>
</organism>
<dbReference type="Proteomes" id="UP000304148">
    <property type="component" value="Chromosome"/>
</dbReference>